<dbReference type="Proteomes" id="UP000539372">
    <property type="component" value="Unassembled WGS sequence"/>
</dbReference>
<dbReference type="InterPro" id="IPR025997">
    <property type="entry name" value="SBP_2_dom"/>
</dbReference>
<comment type="subcellular location">
    <subcellularLocation>
        <location evidence="1">Cell envelope</location>
    </subcellularLocation>
</comment>
<evidence type="ECO:0000256" key="4">
    <source>
        <dbReference type="SAM" id="SignalP"/>
    </source>
</evidence>
<dbReference type="RefSeq" id="WP_169627049.1">
    <property type="nucleotide sequence ID" value="NZ_JABBNT010000008.1"/>
</dbReference>
<dbReference type="InterPro" id="IPR028082">
    <property type="entry name" value="Peripla_BP_I"/>
</dbReference>
<feature type="chain" id="PRO_5031258497" evidence="4">
    <location>
        <begin position="32"/>
        <end position="346"/>
    </location>
</feature>
<dbReference type="Pfam" id="PF13407">
    <property type="entry name" value="Peripla_BP_4"/>
    <property type="match status" value="1"/>
</dbReference>
<evidence type="ECO:0000256" key="2">
    <source>
        <dbReference type="ARBA" id="ARBA00007639"/>
    </source>
</evidence>
<dbReference type="PANTHER" id="PTHR46847">
    <property type="entry name" value="D-ALLOSE-BINDING PERIPLASMIC PROTEIN-RELATED"/>
    <property type="match status" value="1"/>
</dbReference>
<comment type="caution">
    <text evidence="6">The sequence shown here is derived from an EMBL/GenBank/DDBJ whole genome shotgun (WGS) entry which is preliminary data.</text>
</comment>
<evidence type="ECO:0000259" key="5">
    <source>
        <dbReference type="Pfam" id="PF13407"/>
    </source>
</evidence>
<evidence type="ECO:0000256" key="1">
    <source>
        <dbReference type="ARBA" id="ARBA00004196"/>
    </source>
</evidence>
<proteinExistence type="inferred from homology"/>
<dbReference type="AlphaFoldDB" id="A0A7Y0E3L9"/>
<name>A0A7Y0E3L9_9PROT</name>
<organism evidence="6 7">
    <name type="scientific">Pacificispira spongiicola</name>
    <dbReference type="NCBI Taxonomy" id="2729598"/>
    <lineage>
        <taxon>Bacteria</taxon>
        <taxon>Pseudomonadati</taxon>
        <taxon>Pseudomonadota</taxon>
        <taxon>Alphaproteobacteria</taxon>
        <taxon>Rhodospirillales</taxon>
        <taxon>Rhodospirillaceae</taxon>
        <taxon>Pacificispira</taxon>
    </lineage>
</organism>
<gene>
    <name evidence="6" type="ORF">HH303_19335</name>
</gene>
<dbReference type="SUPFAM" id="SSF53822">
    <property type="entry name" value="Periplasmic binding protein-like I"/>
    <property type="match status" value="1"/>
</dbReference>
<evidence type="ECO:0000313" key="7">
    <source>
        <dbReference type="Proteomes" id="UP000539372"/>
    </source>
</evidence>
<dbReference type="EMBL" id="JABBNT010000008">
    <property type="protein sequence ID" value="NMM46652.1"/>
    <property type="molecule type" value="Genomic_DNA"/>
</dbReference>
<comment type="similarity">
    <text evidence="2">Belongs to the bacterial solute-binding protein 2 family.</text>
</comment>
<dbReference type="GO" id="GO:0030313">
    <property type="term" value="C:cell envelope"/>
    <property type="evidence" value="ECO:0007669"/>
    <property type="project" value="UniProtKB-SubCell"/>
</dbReference>
<dbReference type="Gene3D" id="3.40.50.2300">
    <property type="match status" value="2"/>
</dbReference>
<keyword evidence="7" id="KW-1185">Reference proteome</keyword>
<feature type="signal peptide" evidence="4">
    <location>
        <begin position="1"/>
        <end position="31"/>
    </location>
</feature>
<protein>
    <submittedName>
        <fullName evidence="6">Sugar ABC transporter substrate-binding protein</fullName>
    </submittedName>
</protein>
<evidence type="ECO:0000313" key="6">
    <source>
        <dbReference type="EMBL" id="NMM46652.1"/>
    </source>
</evidence>
<sequence>MDVKTKLKGVAAAALTCLALGATLGATVVSAQEPNDPFRGPALETLDGKWVAYLPISAGFDLAQAWGGVVKTEAERYGMKFTIQDPNWSTDAMAQGMTSLIAEGPDVIVTQNPDTQSLARLLMQANKKGIVVVQMNMQGAVQTDAFVGPDYIALGRQIAGMMVDRCGAGTDTSHKVSIVQGVLTGGVSYFQVQGIMEVLGEHPEIEIVSSQAADWDASKARAITETVLQQHPDLCGVIDVWDGQGIGTGAAIKQAGLSDKVYMVTSGGGAQSACDLLKDGTFSAVVNYDAPGMGRDAWSAIMIALQNGQGGGAIKTMLYSPTFVMTKDDVKDGTCWDAGQYAAMLR</sequence>
<evidence type="ECO:0000256" key="3">
    <source>
        <dbReference type="ARBA" id="ARBA00022729"/>
    </source>
</evidence>
<dbReference type="GO" id="GO:0030246">
    <property type="term" value="F:carbohydrate binding"/>
    <property type="evidence" value="ECO:0007669"/>
    <property type="project" value="UniProtKB-ARBA"/>
</dbReference>
<feature type="domain" description="Periplasmic binding protein" evidence="5">
    <location>
        <begin position="52"/>
        <end position="306"/>
    </location>
</feature>
<reference evidence="6 7" key="1">
    <citation type="submission" date="2020-04" db="EMBL/GenBank/DDBJ databases">
        <title>Rhodospirillaceae bacterium KN72 isolated from deep sea.</title>
        <authorList>
            <person name="Zhang D.-C."/>
        </authorList>
    </citation>
    <scope>NUCLEOTIDE SEQUENCE [LARGE SCALE GENOMIC DNA]</scope>
    <source>
        <strain evidence="6 7">KN72</strain>
    </source>
</reference>
<dbReference type="PANTHER" id="PTHR46847:SF1">
    <property type="entry name" value="D-ALLOSE-BINDING PERIPLASMIC PROTEIN-RELATED"/>
    <property type="match status" value="1"/>
</dbReference>
<dbReference type="CDD" id="cd01536">
    <property type="entry name" value="PBP1_ABC_sugar_binding-like"/>
    <property type="match status" value="1"/>
</dbReference>
<accession>A0A7Y0E3L9</accession>
<keyword evidence="3 4" id="KW-0732">Signal</keyword>